<proteinExistence type="inferred from homology"/>
<keyword evidence="4" id="KW-0012">Acyltransferase</keyword>
<dbReference type="SUPFAM" id="SSF51161">
    <property type="entry name" value="Trimeric LpxA-like enzymes"/>
    <property type="match status" value="1"/>
</dbReference>
<keyword evidence="2 6" id="KW-0808">Transferase</keyword>
<dbReference type="OrthoDB" id="9815592at2"/>
<dbReference type="Proteomes" id="UP000009282">
    <property type="component" value="Chromosome"/>
</dbReference>
<dbReference type="EMBL" id="CP003060">
    <property type="protein sequence ID" value="AEP29575.1"/>
    <property type="molecule type" value="Genomic_DNA"/>
</dbReference>
<dbReference type="SMART" id="SM01266">
    <property type="entry name" value="Mac"/>
    <property type="match status" value="1"/>
</dbReference>
<evidence type="ECO:0000313" key="7">
    <source>
        <dbReference type="Proteomes" id="UP000009282"/>
    </source>
</evidence>
<sequence>MIEMSEKQKMLAGEAYFPSNKQLQADRLNAKTVCHQFNQLSPNDYKQGMKLLKGLFGSTQSFWIEPHFYCDYGYNIHLGKQFYANHGCVILDGALVTIGDDVMLGPGVLISTATHPLNAEKRKKGIESAHSITIGNGVWIGMGAKILPGVTIGDNAVIAAGAVVNKNVLANTVVGGVPATFIKQIL</sequence>
<dbReference type="InterPro" id="IPR024688">
    <property type="entry name" value="Mac_dom"/>
</dbReference>
<dbReference type="RefSeq" id="WP_014108449.1">
    <property type="nucleotide sequence ID" value="NC_016041.1"/>
</dbReference>
<keyword evidence="3" id="KW-0677">Repeat</keyword>
<evidence type="ECO:0000256" key="1">
    <source>
        <dbReference type="ARBA" id="ARBA00007274"/>
    </source>
</evidence>
<dbReference type="Pfam" id="PF00132">
    <property type="entry name" value="Hexapep"/>
    <property type="match status" value="1"/>
</dbReference>
<dbReference type="AlphaFoldDB" id="G4QLA4"/>
<dbReference type="InterPro" id="IPR001451">
    <property type="entry name" value="Hexapep"/>
</dbReference>
<dbReference type="InterPro" id="IPR018357">
    <property type="entry name" value="Hexapep_transf_CS"/>
</dbReference>
<dbReference type="GO" id="GO:0016413">
    <property type="term" value="F:O-acetyltransferase activity"/>
    <property type="evidence" value="ECO:0007669"/>
    <property type="project" value="UniProtKB-ARBA"/>
</dbReference>
<dbReference type="Gene3D" id="2.160.10.10">
    <property type="entry name" value="Hexapeptide repeat proteins"/>
    <property type="match status" value="1"/>
</dbReference>
<protein>
    <submittedName>
        <fullName evidence="6">Hexapeptide repeat-containing transferase</fullName>
    </submittedName>
</protein>
<dbReference type="HOGENOM" id="CLU_051638_3_3_6"/>
<dbReference type="CDD" id="cd03357">
    <property type="entry name" value="LbH_MAT_GAT"/>
    <property type="match status" value="1"/>
</dbReference>
<gene>
    <name evidence="6" type="primary">maa</name>
    <name evidence="6" type="ordered locus">GNIT_1456</name>
</gene>
<keyword evidence="7" id="KW-1185">Reference proteome</keyword>
<evidence type="ECO:0000313" key="6">
    <source>
        <dbReference type="EMBL" id="AEP29575.1"/>
    </source>
</evidence>
<dbReference type="InterPro" id="IPR011004">
    <property type="entry name" value="Trimer_LpxA-like_sf"/>
</dbReference>
<evidence type="ECO:0000259" key="5">
    <source>
        <dbReference type="SMART" id="SM01266"/>
    </source>
</evidence>
<dbReference type="GO" id="GO:0005829">
    <property type="term" value="C:cytosol"/>
    <property type="evidence" value="ECO:0007669"/>
    <property type="project" value="TreeGrafter"/>
</dbReference>
<dbReference type="STRING" id="1085623.GNIT_1456"/>
<evidence type="ECO:0000256" key="3">
    <source>
        <dbReference type="ARBA" id="ARBA00022737"/>
    </source>
</evidence>
<dbReference type="InterPro" id="IPR051159">
    <property type="entry name" value="Hexapeptide_acetyltransf"/>
</dbReference>
<dbReference type="Pfam" id="PF12464">
    <property type="entry name" value="Mac"/>
    <property type="match status" value="1"/>
</dbReference>
<dbReference type="PANTHER" id="PTHR23416:SF23">
    <property type="entry name" value="ACETYLTRANSFERASE C18B11.09C-RELATED"/>
    <property type="match status" value="1"/>
</dbReference>
<dbReference type="FunFam" id="2.160.10.10:FF:000008">
    <property type="entry name" value="Maltose O-acetyltransferase"/>
    <property type="match status" value="1"/>
</dbReference>
<dbReference type="KEGG" id="gni:GNIT_1456"/>
<dbReference type="PANTHER" id="PTHR23416">
    <property type="entry name" value="SIALIC ACID SYNTHASE-RELATED"/>
    <property type="match status" value="1"/>
</dbReference>
<name>G4QLA4_GLANF</name>
<accession>G4QLA4</accession>
<organism evidence="6 7">
    <name type="scientific">Glaciecola nitratireducens (strain JCM 12485 / KCTC 12276 / FR1064)</name>
    <dbReference type="NCBI Taxonomy" id="1085623"/>
    <lineage>
        <taxon>Bacteria</taxon>
        <taxon>Pseudomonadati</taxon>
        <taxon>Pseudomonadota</taxon>
        <taxon>Gammaproteobacteria</taxon>
        <taxon>Alteromonadales</taxon>
        <taxon>Alteromonadaceae</taxon>
        <taxon>Brumicola</taxon>
    </lineage>
</organism>
<feature type="domain" description="Maltose/galactoside acetyltransferase" evidence="5">
    <location>
        <begin position="7"/>
        <end position="61"/>
    </location>
</feature>
<dbReference type="PROSITE" id="PS00101">
    <property type="entry name" value="HEXAPEP_TRANSFERASES"/>
    <property type="match status" value="1"/>
</dbReference>
<evidence type="ECO:0000256" key="4">
    <source>
        <dbReference type="ARBA" id="ARBA00023315"/>
    </source>
</evidence>
<reference evidence="6 7" key="1">
    <citation type="journal article" date="2011" name="J. Bacteriol.">
        <title>Complete genome sequence of seawater bacterium Glaciecola nitratireducens FR1064T.</title>
        <authorList>
            <person name="Bian F."/>
            <person name="Qin Q.L."/>
            <person name="Xie B.B."/>
            <person name="Shu Y.L."/>
            <person name="Zhang X.Y."/>
            <person name="Yu Y."/>
            <person name="Chen B."/>
            <person name="Chen X.L."/>
            <person name="Zhou B.C."/>
            <person name="Zhang Y.Z."/>
        </authorList>
    </citation>
    <scope>NUCLEOTIDE SEQUENCE [LARGE SCALE GENOMIC DNA]</scope>
    <source>
        <strain evidence="7">JCM 12485 / KCTC 12276 / FR1064</strain>
    </source>
</reference>
<comment type="similarity">
    <text evidence="1">Belongs to the transferase hexapeptide repeat family.</text>
</comment>
<evidence type="ECO:0000256" key="2">
    <source>
        <dbReference type="ARBA" id="ARBA00022679"/>
    </source>
</evidence>
<dbReference type="eggNOG" id="COG0110">
    <property type="taxonomic scope" value="Bacteria"/>
</dbReference>